<feature type="transmembrane region" description="Helical" evidence="7">
    <location>
        <begin position="151"/>
        <end position="168"/>
    </location>
</feature>
<keyword evidence="5 7" id="KW-1133">Transmembrane helix</keyword>
<proteinExistence type="inferred from homology"/>
<dbReference type="RefSeq" id="WP_345426061.1">
    <property type="nucleotide sequence ID" value="NZ_BAABGT010000099.1"/>
</dbReference>
<comment type="subcellular location">
    <subcellularLocation>
        <location evidence="1 7">Cell membrane</location>
        <topology evidence="1 7">Multi-pass membrane protein</topology>
    </subcellularLocation>
</comment>
<feature type="transmembrane region" description="Helical" evidence="7">
    <location>
        <begin position="88"/>
        <end position="113"/>
    </location>
</feature>
<dbReference type="Gene3D" id="1.10.3720.10">
    <property type="entry name" value="MetI-like"/>
    <property type="match status" value="1"/>
</dbReference>
<name>A0ABP8S2W6_9PSEU</name>
<feature type="transmembrane region" description="Helical" evidence="7">
    <location>
        <begin position="207"/>
        <end position="229"/>
    </location>
</feature>
<protein>
    <submittedName>
        <fullName evidence="9">ABC transporter permease</fullName>
    </submittedName>
</protein>
<comment type="caution">
    <text evidence="9">The sequence shown here is derived from an EMBL/GenBank/DDBJ whole genome shotgun (WGS) entry which is preliminary data.</text>
</comment>
<keyword evidence="3" id="KW-1003">Cell membrane</keyword>
<evidence type="ECO:0000256" key="1">
    <source>
        <dbReference type="ARBA" id="ARBA00004651"/>
    </source>
</evidence>
<evidence type="ECO:0000256" key="7">
    <source>
        <dbReference type="RuleBase" id="RU363032"/>
    </source>
</evidence>
<evidence type="ECO:0000313" key="10">
    <source>
        <dbReference type="Proteomes" id="UP001501598"/>
    </source>
</evidence>
<dbReference type="Proteomes" id="UP001501598">
    <property type="component" value="Unassembled WGS sequence"/>
</dbReference>
<evidence type="ECO:0000256" key="2">
    <source>
        <dbReference type="ARBA" id="ARBA00022448"/>
    </source>
</evidence>
<gene>
    <name evidence="9" type="ORF">GCM10023175_60210</name>
</gene>
<evidence type="ECO:0000256" key="6">
    <source>
        <dbReference type="ARBA" id="ARBA00023136"/>
    </source>
</evidence>
<dbReference type="InterPro" id="IPR000515">
    <property type="entry name" value="MetI-like"/>
</dbReference>
<dbReference type="InterPro" id="IPR050366">
    <property type="entry name" value="BP-dependent_transpt_permease"/>
</dbReference>
<dbReference type="PANTHER" id="PTHR43386">
    <property type="entry name" value="OLIGOPEPTIDE TRANSPORT SYSTEM PERMEASE PROTEIN APPC"/>
    <property type="match status" value="1"/>
</dbReference>
<dbReference type="EMBL" id="BAABGT010000099">
    <property type="protein sequence ID" value="GAA4556914.1"/>
    <property type="molecule type" value="Genomic_DNA"/>
</dbReference>
<dbReference type="SUPFAM" id="SSF161098">
    <property type="entry name" value="MetI-like"/>
    <property type="match status" value="1"/>
</dbReference>
<dbReference type="InterPro" id="IPR035906">
    <property type="entry name" value="MetI-like_sf"/>
</dbReference>
<reference evidence="10" key="1">
    <citation type="journal article" date="2019" name="Int. J. Syst. Evol. Microbiol.">
        <title>The Global Catalogue of Microorganisms (GCM) 10K type strain sequencing project: providing services to taxonomists for standard genome sequencing and annotation.</title>
        <authorList>
            <consortium name="The Broad Institute Genomics Platform"/>
            <consortium name="The Broad Institute Genome Sequencing Center for Infectious Disease"/>
            <person name="Wu L."/>
            <person name="Ma J."/>
        </authorList>
    </citation>
    <scope>NUCLEOTIDE SEQUENCE [LARGE SCALE GENOMIC DNA]</scope>
    <source>
        <strain evidence="10">JCM 17906</strain>
    </source>
</reference>
<keyword evidence="6 7" id="KW-0472">Membrane</keyword>
<keyword evidence="2 7" id="KW-0813">Transport</keyword>
<evidence type="ECO:0000256" key="3">
    <source>
        <dbReference type="ARBA" id="ARBA00022475"/>
    </source>
</evidence>
<dbReference type="PANTHER" id="PTHR43386:SF25">
    <property type="entry name" value="PEPTIDE ABC TRANSPORTER PERMEASE PROTEIN"/>
    <property type="match status" value="1"/>
</dbReference>
<dbReference type="PROSITE" id="PS50928">
    <property type="entry name" value="ABC_TM1"/>
    <property type="match status" value="1"/>
</dbReference>
<comment type="similarity">
    <text evidence="7">Belongs to the binding-protein-dependent transport system permease family.</text>
</comment>
<evidence type="ECO:0000256" key="5">
    <source>
        <dbReference type="ARBA" id="ARBA00022989"/>
    </source>
</evidence>
<dbReference type="CDD" id="cd06261">
    <property type="entry name" value="TM_PBP2"/>
    <property type="match status" value="1"/>
</dbReference>
<evidence type="ECO:0000256" key="4">
    <source>
        <dbReference type="ARBA" id="ARBA00022692"/>
    </source>
</evidence>
<feature type="transmembrane region" description="Helical" evidence="7">
    <location>
        <begin position="125"/>
        <end position="145"/>
    </location>
</feature>
<feature type="transmembrane region" description="Helical" evidence="7">
    <location>
        <begin position="20"/>
        <end position="42"/>
    </location>
</feature>
<dbReference type="Pfam" id="PF00528">
    <property type="entry name" value="BPD_transp_1"/>
    <property type="match status" value="1"/>
</dbReference>
<feature type="domain" description="ABC transmembrane type-1" evidence="8">
    <location>
        <begin position="86"/>
        <end position="275"/>
    </location>
</feature>
<evidence type="ECO:0000313" key="9">
    <source>
        <dbReference type="EMBL" id="GAA4556914.1"/>
    </source>
</evidence>
<sequence>MSTATLAARPTALPHWLREILRAPGLVLSILVILLVVAWAVAPAVFAPYDPLHADTTVPLAPPSAEHLFGTDELGRDVFSRMVAGTGLSLLTTVAAVGIGLVVGSVVGSVSGYVGGRVDGVVMRLVDVLLSMPMLLLAMALVTALGFGPGQLAVAVGVALVGSTARVMRSEVLRVSRSTYVDAQRSMGAGSVSILARHVLPNALGPVLVLAVVEFGQAILAIAALSFLGFGTPPPTPEWGSLVSAGQRYIAAAPWMIAFPGLVITVFVMSINRLARHFEQEV</sequence>
<keyword evidence="4 7" id="KW-0812">Transmembrane</keyword>
<organism evidence="9 10">
    <name type="scientific">Pseudonocardia xishanensis</name>
    <dbReference type="NCBI Taxonomy" id="630995"/>
    <lineage>
        <taxon>Bacteria</taxon>
        <taxon>Bacillati</taxon>
        <taxon>Actinomycetota</taxon>
        <taxon>Actinomycetes</taxon>
        <taxon>Pseudonocardiales</taxon>
        <taxon>Pseudonocardiaceae</taxon>
        <taxon>Pseudonocardia</taxon>
    </lineage>
</organism>
<feature type="transmembrane region" description="Helical" evidence="7">
    <location>
        <begin position="249"/>
        <end position="271"/>
    </location>
</feature>
<keyword evidence="10" id="KW-1185">Reference proteome</keyword>
<evidence type="ECO:0000259" key="8">
    <source>
        <dbReference type="PROSITE" id="PS50928"/>
    </source>
</evidence>
<accession>A0ABP8S2W6</accession>